<gene>
    <name evidence="1" type="ORF">BGC07_15185</name>
</gene>
<keyword evidence="2" id="KW-1185">Reference proteome</keyword>
<dbReference type="Proteomes" id="UP000094329">
    <property type="component" value="Unassembled WGS sequence"/>
</dbReference>
<comment type="caution">
    <text evidence="1">The sequence shown here is derived from an EMBL/GenBank/DDBJ whole genome shotgun (WGS) entry which is preliminary data.</text>
</comment>
<evidence type="ECO:0000313" key="2">
    <source>
        <dbReference type="Proteomes" id="UP000094329"/>
    </source>
</evidence>
<sequence>MPATSKFSNYIEQVNSSVGKNSDGVVNQIKNLPNNDYLMSLVQGKYYNKEESDGFVNAGVSAQSIVLATAVLSQMNANNKINQNILKSVEDQVSTNWINGLKSSTRDQLLRSISLQLSVNNLINYQRLQEENLNSLLKLSGLLDNYSIKNEFIKERKKLYGIESTLNNINYKLNKFSSKTS</sequence>
<protein>
    <submittedName>
        <fullName evidence="1">Uncharacterized protein</fullName>
    </submittedName>
</protein>
<accession>A0ABX2ZXX1</accession>
<dbReference type="EMBL" id="MDTU01000002">
    <property type="protein sequence ID" value="ODN41464.1"/>
    <property type="molecule type" value="Genomic_DNA"/>
</dbReference>
<organism evidence="1 2">
    <name type="scientific">Piscirickettsia litoralis</name>
    <dbReference type="NCBI Taxonomy" id="1891921"/>
    <lineage>
        <taxon>Bacteria</taxon>
        <taxon>Pseudomonadati</taxon>
        <taxon>Pseudomonadota</taxon>
        <taxon>Gammaproteobacteria</taxon>
        <taxon>Thiotrichales</taxon>
        <taxon>Piscirickettsiaceae</taxon>
        <taxon>Piscirickettsia</taxon>
    </lineage>
</organism>
<dbReference type="RefSeq" id="WP_069313929.1">
    <property type="nucleotide sequence ID" value="NZ_MDTU01000002.1"/>
</dbReference>
<reference evidence="1 2" key="1">
    <citation type="submission" date="2016-08" db="EMBL/GenBank/DDBJ databases">
        <title>Draft genome sequence of Candidatus Piscirickettsia litoralis, from seawater.</title>
        <authorList>
            <person name="Wan X."/>
            <person name="Lee A.J."/>
            <person name="Hou S."/>
            <person name="Donachie S.P."/>
        </authorList>
    </citation>
    <scope>NUCLEOTIDE SEQUENCE [LARGE SCALE GENOMIC DNA]</scope>
    <source>
        <strain evidence="1 2">Y2</strain>
    </source>
</reference>
<name>A0ABX2ZXX1_9GAMM</name>
<evidence type="ECO:0000313" key="1">
    <source>
        <dbReference type="EMBL" id="ODN41464.1"/>
    </source>
</evidence>
<proteinExistence type="predicted"/>